<name>A0A9X1L057_9BACT</name>
<organism evidence="3 4">
    <name type="scientific">Fulvivirga sedimenti</name>
    <dbReference type="NCBI Taxonomy" id="2879465"/>
    <lineage>
        <taxon>Bacteria</taxon>
        <taxon>Pseudomonadati</taxon>
        <taxon>Bacteroidota</taxon>
        <taxon>Cytophagia</taxon>
        <taxon>Cytophagales</taxon>
        <taxon>Fulvivirgaceae</taxon>
        <taxon>Fulvivirga</taxon>
    </lineage>
</organism>
<evidence type="ECO:0000313" key="1">
    <source>
        <dbReference type="EMBL" id="MCA6075279.1"/>
    </source>
</evidence>
<sequence length="105" mass="11586">MNKSTILTFLISLSLVLSFVTPPILSVVYSEDSACYHLPADDHQPAGDQHENECEDGKDFYAYSPGLTDGITLQENNNIPELLNPYLSMVHSDVFTPPPERGSDT</sequence>
<evidence type="ECO:0000313" key="4">
    <source>
        <dbReference type="Proteomes" id="UP001139409"/>
    </source>
</evidence>
<comment type="caution">
    <text evidence="3">The sequence shown here is derived from an EMBL/GenBank/DDBJ whole genome shotgun (WGS) entry which is preliminary data.</text>
</comment>
<dbReference type="AlphaFoldDB" id="A0A9X1L057"/>
<dbReference type="EMBL" id="JAIXNE010000002">
    <property type="protein sequence ID" value="MCA6075279.1"/>
    <property type="molecule type" value="Genomic_DNA"/>
</dbReference>
<gene>
    <name evidence="1" type="ORF">LDX50_10390</name>
    <name evidence="2" type="ORF">LDX50_16360</name>
    <name evidence="3" type="ORF">LDX50_22080</name>
</gene>
<dbReference type="Proteomes" id="UP001139409">
    <property type="component" value="Unassembled WGS sequence"/>
</dbReference>
<dbReference type="RefSeq" id="WP_225698382.1">
    <property type="nucleotide sequence ID" value="NZ_JAIXNE010000002.1"/>
</dbReference>
<keyword evidence="4" id="KW-1185">Reference proteome</keyword>
<proteinExistence type="predicted"/>
<protein>
    <submittedName>
        <fullName evidence="3">Uncharacterized protein</fullName>
    </submittedName>
</protein>
<evidence type="ECO:0000313" key="3">
    <source>
        <dbReference type="EMBL" id="MCA6077584.1"/>
    </source>
</evidence>
<dbReference type="EMBL" id="JAIXNE010000003">
    <property type="protein sequence ID" value="MCA6076456.1"/>
    <property type="molecule type" value="Genomic_DNA"/>
</dbReference>
<accession>A0A9X1L057</accession>
<reference evidence="3" key="1">
    <citation type="submission" date="2021-09" db="EMBL/GenBank/DDBJ databases">
        <title>Fulvivirga sp. isolated from coastal sediment.</title>
        <authorList>
            <person name="Yu H."/>
        </authorList>
    </citation>
    <scope>NUCLEOTIDE SEQUENCE</scope>
    <source>
        <strain evidence="3">1062</strain>
    </source>
</reference>
<evidence type="ECO:0000313" key="2">
    <source>
        <dbReference type="EMBL" id="MCA6076456.1"/>
    </source>
</evidence>
<dbReference type="EMBL" id="JAIXNE010000004">
    <property type="protein sequence ID" value="MCA6077584.1"/>
    <property type="molecule type" value="Genomic_DNA"/>
</dbReference>